<dbReference type="PROSITE" id="PS50871">
    <property type="entry name" value="C1Q"/>
    <property type="match status" value="1"/>
</dbReference>
<dbReference type="InterPro" id="IPR008983">
    <property type="entry name" value="Tumour_necrosis_fac-like_dom"/>
</dbReference>
<sequence>MLFYTIIGCLCVTQAGAMSRLTDAETQNVSLRNEATATKTEVFKLLLNQETLIRMSLVKDVNSIMEDMLEVKGSVSTNNIRLGDVEKEISSLKNELQLLKTENQKLKEQGWKFQDDFKTSSHKFNEIDRNLSHDPSKTSVGFTVGTTRESPYWATKILGFDHVITNNGNGYSPSTGKFTAPTDGTYVFFVTVNMYIKNYLYLDIVHNDRSKVRTMSHQSASFQTGTNMAVLQLIKGDSVWVSRYTGHGYYSESVPITTFSGFHLSNNLLLQT</sequence>
<protein>
    <submittedName>
        <fullName evidence="3">Caprin-2</fullName>
    </submittedName>
</protein>
<name>K1PZ60_MAGGI</name>
<reference evidence="3" key="1">
    <citation type="journal article" date="2012" name="Nature">
        <title>The oyster genome reveals stress adaptation and complexity of shell formation.</title>
        <authorList>
            <person name="Zhang G."/>
            <person name="Fang X."/>
            <person name="Guo X."/>
            <person name="Li L."/>
            <person name="Luo R."/>
            <person name="Xu F."/>
            <person name="Yang P."/>
            <person name="Zhang L."/>
            <person name="Wang X."/>
            <person name="Qi H."/>
            <person name="Xiong Z."/>
            <person name="Que H."/>
            <person name="Xie Y."/>
            <person name="Holland P.W."/>
            <person name="Paps J."/>
            <person name="Zhu Y."/>
            <person name="Wu F."/>
            <person name="Chen Y."/>
            <person name="Wang J."/>
            <person name="Peng C."/>
            <person name="Meng J."/>
            <person name="Yang L."/>
            <person name="Liu J."/>
            <person name="Wen B."/>
            <person name="Zhang N."/>
            <person name="Huang Z."/>
            <person name="Zhu Q."/>
            <person name="Feng Y."/>
            <person name="Mount A."/>
            <person name="Hedgecock D."/>
            <person name="Xu Z."/>
            <person name="Liu Y."/>
            <person name="Domazet-Loso T."/>
            <person name="Du Y."/>
            <person name="Sun X."/>
            <person name="Zhang S."/>
            <person name="Liu B."/>
            <person name="Cheng P."/>
            <person name="Jiang X."/>
            <person name="Li J."/>
            <person name="Fan D."/>
            <person name="Wang W."/>
            <person name="Fu W."/>
            <person name="Wang T."/>
            <person name="Wang B."/>
            <person name="Zhang J."/>
            <person name="Peng Z."/>
            <person name="Li Y."/>
            <person name="Li N."/>
            <person name="Wang J."/>
            <person name="Chen M."/>
            <person name="He Y."/>
            <person name="Tan F."/>
            <person name="Song X."/>
            <person name="Zheng Q."/>
            <person name="Huang R."/>
            <person name="Yang H."/>
            <person name="Du X."/>
            <person name="Chen L."/>
            <person name="Yang M."/>
            <person name="Gaffney P.M."/>
            <person name="Wang S."/>
            <person name="Luo L."/>
            <person name="She Z."/>
            <person name="Ming Y."/>
            <person name="Huang W."/>
            <person name="Zhang S."/>
            <person name="Huang B."/>
            <person name="Zhang Y."/>
            <person name="Qu T."/>
            <person name="Ni P."/>
            <person name="Miao G."/>
            <person name="Wang J."/>
            <person name="Wang Q."/>
            <person name="Steinberg C.E."/>
            <person name="Wang H."/>
            <person name="Li N."/>
            <person name="Qian L."/>
            <person name="Zhang G."/>
            <person name="Li Y."/>
            <person name="Yang H."/>
            <person name="Liu X."/>
            <person name="Wang J."/>
            <person name="Yin Y."/>
            <person name="Wang J."/>
        </authorList>
    </citation>
    <scope>NUCLEOTIDE SEQUENCE [LARGE SCALE GENOMIC DNA]</scope>
    <source>
        <strain evidence="3">05x7-T-G4-1.051#20</strain>
    </source>
</reference>
<dbReference type="InParanoid" id="K1PZ60"/>
<evidence type="ECO:0000256" key="1">
    <source>
        <dbReference type="ARBA" id="ARBA00004613"/>
    </source>
</evidence>
<organism evidence="3">
    <name type="scientific">Magallana gigas</name>
    <name type="common">Pacific oyster</name>
    <name type="synonym">Crassostrea gigas</name>
    <dbReference type="NCBI Taxonomy" id="29159"/>
    <lineage>
        <taxon>Eukaryota</taxon>
        <taxon>Metazoa</taxon>
        <taxon>Spiralia</taxon>
        <taxon>Lophotrochozoa</taxon>
        <taxon>Mollusca</taxon>
        <taxon>Bivalvia</taxon>
        <taxon>Autobranchia</taxon>
        <taxon>Pteriomorphia</taxon>
        <taxon>Ostreida</taxon>
        <taxon>Ostreoidea</taxon>
        <taxon>Ostreidae</taxon>
        <taxon>Magallana</taxon>
    </lineage>
</organism>
<dbReference type="SUPFAM" id="SSF49842">
    <property type="entry name" value="TNF-like"/>
    <property type="match status" value="1"/>
</dbReference>
<dbReference type="SMART" id="SM00110">
    <property type="entry name" value="C1Q"/>
    <property type="match status" value="1"/>
</dbReference>
<evidence type="ECO:0000256" key="2">
    <source>
        <dbReference type="ARBA" id="ARBA00022525"/>
    </source>
</evidence>
<proteinExistence type="predicted"/>
<gene>
    <name evidence="3" type="ORF">CGI_10013361</name>
</gene>
<dbReference type="AlphaFoldDB" id="K1PZ60"/>
<dbReference type="PANTHER" id="PTHR15427:SF33">
    <property type="entry name" value="COLLAGEN IV NC1 DOMAIN-CONTAINING PROTEIN"/>
    <property type="match status" value="1"/>
</dbReference>
<dbReference type="GO" id="GO:0005581">
    <property type="term" value="C:collagen trimer"/>
    <property type="evidence" value="ECO:0007669"/>
    <property type="project" value="UniProtKB-KW"/>
</dbReference>
<dbReference type="PANTHER" id="PTHR15427">
    <property type="entry name" value="EMILIN ELASTIN MICROFIBRIL INTERFACE-LOCATED PROTEIN ELASTIN MICROFIBRIL INTERFACER"/>
    <property type="match status" value="1"/>
</dbReference>
<dbReference type="HOGENOM" id="CLU_001074_8_0_1"/>
<dbReference type="Pfam" id="PF00386">
    <property type="entry name" value="C1q"/>
    <property type="match status" value="1"/>
</dbReference>
<accession>K1PZ60</accession>
<dbReference type="EMBL" id="JH817102">
    <property type="protein sequence ID" value="EKC24364.1"/>
    <property type="molecule type" value="Genomic_DNA"/>
</dbReference>
<dbReference type="InterPro" id="IPR050392">
    <property type="entry name" value="Collagen/C1q_domain"/>
</dbReference>
<evidence type="ECO:0000313" key="3">
    <source>
        <dbReference type="EMBL" id="EKC24364.1"/>
    </source>
</evidence>
<keyword evidence="2" id="KW-0964">Secreted</keyword>
<dbReference type="InterPro" id="IPR001073">
    <property type="entry name" value="C1q_dom"/>
</dbReference>
<comment type="subcellular location">
    <subcellularLocation>
        <location evidence="1">Secreted</location>
    </subcellularLocation>
</comment>
<dbReference type="Gene3D" id="2.60.120.40">
    <property type="match status" value="1"/>
</dbReference>
<dbReference type="PRINTS" id="PR00007">
    <property type="entry name" value="COMPLEMNTC1Q"/>
</dbReference>